<evidence type="ECO:0000313" key="3">
    <source>
        <dbReference type="EMBL" id="RZI01997.1"/>
    </source>
</evidence>
<keyword evidence="5" id="KW-1185">Reference proteome</keyword>
<proteinExistence type="predicted"/>
<reference evidence="3 4" key="1">
    <citation type="submission" date="2018-11" db="EMBL/GenBank/DDBJ databases">
        <title>Genomic profiling of Staphylococcus species from a Poultry farm system in KwaZulu-Natal, South Africa.</title>
        <authorList>
            <person name="Amoako D.G."/>
            <person name="Somboro A.M."/>
            <person name="Abia A.L.K."/>
            <person name="Bester L.A."/>
            <person name="Essack S.Y."/>
        </authorList>
    </citation>
    <scope>NUCLEOTIDE SEQUENCE [LARGE SCALE GENOMIC DNA]</scope>
    <source>
        <strain evidence="3 4">SA11</strain>
    </source>
</reference>
<dbReference type="KEGG" id="scv:A4G25_01080"/>
<feature type="domain" description="Nudix hydrolase" evidence="1">
    <location>
        <begin position="59"/>
        <end position="201"/>
    </location>
</feature>
<dbReference type="Pfam" id="PF00293">
    <property type="entry name" value="NUDIX"/>
    <property type="match status" value="1"/>
</dbReference>
<dbReference type="SUPFAM" id="SSF55811">
    <property type="entry name" value="Nudix"/>
    <property type="match status" value="1"/>
</dbReference>
<sequence>MSKFDEKIIVVPREIVFNHEKNAFNGFLSKNDPVGEKIFDTLDQYEVKRRGDMEEDPAFKQLISYCLLENEKGETLVYERLSGGGEERLHGQSSIGVGGHMNDVLDAQNVNEVLRVNAQRELEEEIGLSSSKTQNMEYLGFINDDTNEVGEVHLGIVFKIRVDTENVEVKETDTLKINWMHQGRIENYDDFETWSALILKAFN</sequence>
<dbReference type="OrthoDB" id="6398375at2"/>
<name>A0A143P7U4_9STAP</name>
<protein>
    <submittedName>
        <fullName evidence="3">NUDIX domain-containing protein</fullName>
    </submittedName>
</protein>
<dbReference type="Proteomes" id="UP000293854">
    <property type="component" value="Unassembled WGS sequence"/>
</dbReference>
<dbReference type="RefSeq" id="WP_047131864.1">
    <property type="nucleotide sequence ID" value="NZ_CP015114.1"/>
</dbReference>
<dbReference type="PROSITE" id="PS51462">
    <property type="entry name" value="NUDIX"/>
    <property type="match status" value="1"/>
</dbReference>
<dbReference type="InterPro" id="IPR000086">
    <property type="entry name" value="NUDIX_hydrolase_dom"/>
</dbReference>
<evidence type="ECO:0000313" key="2">
    <source>
        <dbReference type="EMBL" id="QQS83616.1"/>
    </source>
</evidence>
<dbReference type="EMBL" id="CP068073">
    <property type="protein sequence ID" value="QQS83616.1"/>
    <property type="molecule type" value="Genomic_DNA"/>
</dbReference>
<dbReference type="Gene3D" id="3.90.79.10">
    <property type="entry name" value="Nucleoside Triphosphate Pyrophosphohydrolase"/>
    <property type="match status" value="1"/>
</dbReference>
<dbReference type="GeneID" id="93726437"/>
<evidence type="ECO:0000313" key="5">
    <source>
        <dbReference type="Proteomes" id="UP000595942"/>
    </source>
</evidence>
<reference evidence="2 5" key="2">
    <citation type="submission" date="2021-01" db="EMBL/GenBank/DDBJ databases">
        <title>FDA dAtabase for Regulatory Grade micrObial Sequences (FDA-ARGOS): Supporting development and validation of Infectious Disease Dx tests.</title>
        <authorList>
            <person name="Sproer C."/>
            <person name="Gronow S."/>
            <person name="Severitt S."/>
            <person name="Schroder I."/>
            <person name="Tallon L."/>
            <person name="Sadzewicz L."/>
            <person name="Zhao X."/>
            <person name="Boylan J."/>
            <person name="Ott S."/>
            <person name="Bowen H."/>
            <person name="Vavikolanu K."/>
            <person name="Mehta A."/>
            <person name="Aluvathingal J."/>
            <person name="Nadendla S."/>
            <person name="Lowell S."/>
            <person name="Myers T."/>
            <person name="Yan Y."/>
            <person name="Sichtig H."/>
        </authorList>
    </citation>
    <scope>NUCLEOTIDE SEQUENCE [LARGE SCALE GENOMIC DNA]</scope>
    <source>
        <strain evidence="2 5">FDAARGOS_1148</strain>
    </source>
</reference>
<dbReference type="AlphaFoldDB" id="A0A143P7U4"/>
<gene>
    <name evidence="3" type="ORF">EIG99_07380</name>
    <name evidence="2" type="ORF">I6J05_04655</name>
</gene>
<dbReference type="Proteomes" id="UP000595942">
    <property type="component" value="Chromosome"/>
</dbReference>
<evidence type="ECO:0000259" key="1">
    <source>
        <dbReference type="PROSITE" id="PS51462"/>
    </source>
</evidence>
<evidence type="ECO:0000313" key="4">
    <source>
        <dbReference type="Proteomes" id="UP000293854"/>
    </source>
</evidence>
<organism evidence="3 4">
    <name type="scientific">Staphylococcus condimenti</name>
    <dbReference type="NCBI Taxonomy" id="70255"/>
    <lineage>
        <taxon>Bacteria</taxon>
        <taxon>Bacillati</taxon>
        <taxon>Bacillota</taxon>
        <taxon>Bacilli</taxon>
        <taxon>Bacillales</taxon>
        <taxon>Staphylococcaceae</taxon>
        <taxon>Staphylococcus</taxon>
    </lineage>
</organism>
<dbReference type="InterPro" id="IPR015797">
    <property type="entry name" value="NUDIX_hydrolase-like_dom_sf"/>
</dbReference>
<dbReference type="EMBL" id="RQTE01000131">
    <property type="protein sequence ID" value="RZI01997.1"/>
    <property type="molecule type" value="Genomic_DNA"/>
</dbReference>
<accession>A0A143P7U4</accession>